<sequence length="100" mass="11232">MRFSSVLLWSIQVCCNTMPGRKYINNDITNTTAHQSGKDFSNKIKSIILERDYIKTFQIVSSFPGVDVPADSPQGQSVKLREMTNKSSILDSRSFRVLGS</sequence>
<dbReference type="EMBL" id="JAHRIN010036487">
    <property type="protein sequence ID" value="MEQ2204491.1"/>
    <property type="molecule type" value="Genomic_DNA"/>
</dbReference>
<keyword evidence="2" id="KW-1185">Reference proteome</keyword>
<reference evidence="1 2" key="1">
    <citation type="submission" date="2021-06" db="EMBL/GenBank/DDBJ databases">
        <authorList>
            <person name="Palmer J.M."/>
        </authorList>
    </citation>
    <scope>NUCLEOTIDE SEQUENCE [LARGE SCALE GENOMIC DNA]</scope>
    <source>
        <strain evidence="1 2">XC_2019</strain>
        <tissue evidence="1">Muscle</tissue>
    </source>
</reference>
<gene>
    <name evidence="1" type="ORF">XENOCAPTIV_013840</name>
</gene>
<proteinExistence type="predicted"/>
<dbReference type="Proteomes" id="UP001434883">
    <property type="component" value="Unassembled WGS sequence"/>
</dbReference>
<evidence type="ECO:0000313" key="2">
    <source>
        <dbReference type="Proteomes" id="UP001434883"/>
    </source>
</evidence>
<name>A0ABV0R8X6_9TELE</name>
<organism evidence="1 2">
    <name type="scientific">Xenoophorus captivus</name>
    <dbReference type="NCBI Taxonomy" id="1517983"/>
    <lineage>
        <taxon>Eukaryota</taxon>
        <taxon>Metazoa</taxon>
        <taxon>Chordata</taxon>
        <taxon>Craniata</taxon>
        <taxon>Vertebrata</taxon>
        <taxon>Euteleostomi</taxon>
        <taxon>Actinopterygii</taxon>
        <taxon>Neopterygii</taxon>
        <taxon>Teleostei</taxon>
        <taxon>Neoteleostei</taxon>
        <taxon>Acanthomorphata</taxon>
        <taxon>Ovalentaria</taxon>
        <taxon>Atherinomorphae</taxon>
        <taxon>Cyprinodontiformes</taxon>
        <taxon>Goodeidae</taxon>
        <taxon>Xenoophorus</taxon>
    </lineage>
</organism>
<protein>
    <submittedName>
        <fullName evidence="1">Uncharacterized protein</fullName>
    </submittedName>
</protein>
<comment type="caution">
    <text evidence="1">The sequence shown here is derived from an EMBL/GenBank/DDBJ whole genome shotgun (WGS) entry which is preliminary data.</text>
</comment>
<evidence type="ECO:0000313" key="1">
    <source>
        <dbReference type="EMBL" id="MEQ2204491.1"/>
    </source>
</evidence>
<accession>A0ABV0R8X6</accession>